<feature type="compositionally biased region" description="Basic and acidic residues" evidence="1">
    <location>
        <begin position="166"/>
        <end position="179"/>
    </location>
</feature>
<keyword evidence="3" id="KW-1185">Reference proteome</keyword>
<evidence type="ECO:0000313" key="2">
    <source>
        <dbReference type="EMBL" id="CAL8122064.1"/>
    </source>
</evidence>
<protein>
    <submittedName>
        <fullName evidence="2">Uncharacterized protein</fullName>
    </submittedName>
</protein>
<feature type="compositionally biased region" description="Polar residues" evidence="1">
    <location>
        <begin position="184"/>
        <end position="193"/>
    </location>
</feature>
<comment type="caution">
    <text evidence="2">The sequence shown here is derived from an EMBL/GenBank/DDBJ whole genome shotgun (WGS) entry which is preliminary data.</text>
</comment>
<sequence length="256" mass="28104">MNGPPSHKPPSSSSCFHFPLVAEEFDTNDSILPVISNPLSPQAFRLQGQVHKASINGHLSITSLLSNAFLQPEFQTTSNAIIQSGLLGLTFAQIDLISRRVAVIISSLVIQPGSEYQVSTNNDGDSVVMIIIDHEHHVDECLLVIIFAILRLGEQGDYPKVFRNSKNKDKINNNTRDKNNNTNGSASRCSSATGDSISVTEEMNASATFALMKRIRSSFKSSSFQPLAISCKCIWDLSLELNMNTFSYVIMKGFFS</sequence>
<reference evidence="2 3" key="1">
    <citation type="submission" date="2024-08" db="EMBL/GenBank/DDBJ databases">
        <authorList>
            <person name="Cucini C."/>
            <person name="Frati F."/>
        </authorList>
    </citation>
    <scope>NUCLEOTIDE SEQUENCE [LARGE SCALE GENOMIC DNA]</scope>
</reference>
<gene>
    <name evidence="2" type="ORF">ODALV1_LOCUS19659</name>
</gene>
<organism evidence="2 3">
    <name type="scientific">Orchesella dallaii</name>
    <dbReference type="NCBI Taxonomy" id="48710"/>
    <lineage>
        <taxon>Eukaryota</taxon>
        <taxon>Metazoa</taxon>
        <taxon>Ecdysozoa</taxon>
        <taxon>Arthropoda</taxon>
        <taxon>Hexapoda</taxon>
        <taxon>Collembola</taxon>
        <taxon>Entomobryomorpha</taxon>
        <taxon>Entomobryoidea</taxon>
        <taxon>Orchesellidae</taxon>
        <taxon>Orchesellinae</taxon>
        <taxon>Orchesella</taxon>
    </lineage>
</organism>
<dbReference type="EMBL" id="CAXLJM020000067">
    <property type="protein sequence ID" value="CAL8122064.1"/>
    <property type="molecule type" value="Genomic_DNA"/>
</dbReference>
<dbReference type="Proteomes" id="UP001642540">
    <property type="component" value="Unassembled WGS sequence"/>
</dbReference>
<proteinExistence type="predicted"/>
<evidence type="ECO:0000313" key="3">
    <source>
        <dbReference type="Proteomes" id="UP001642540"/>
    </source>
</evidence>
<evidence type="ECO:0000256" key="1">
    <source>
        <dbReference type="SAM" id="MobiDB-lite"/>
    </source>
</evidence>
<feature type="region of interest" description="Disordered" evidence="1">
    <location>
        <begin position="163"/>
        <end position="193"/>
    </location>
</feature>
<accession>A0ABP1R7N1</accession>
<name>A0ABP1R7N1_9HEXA</name>